<evidence type="ECO:0000256" key="4">
    <source>
        <dbReference type="ARBA" id="ARBA00022692"/>
    </source>
</evidence>
<evidence type="ECO:0000256" key="10">
    <source>
        <dbReference type="SAM" id="Phobius"/>
    </source>
</evidence>
<comment type="caution">
    <text evidence="11">The sequence shown here is derived from an EMBL/GenBank/DDBJ whole genome shotgun (WGS) entry which is preliminary data.</text>
</comment>
<feature type="transmembrane region" description="Helical" evidence="10">
    <location>
        <begin position="269"/>
        <end position="290"/>
    </location>
</feature>
<dbReference type="GO" id="GO:0035725">
    <property type="term" value="P:sodium ion transmembrane transport"/>
    <property type="evidence" value="ECO:0007669"/>
    <property type="project" value="TreeGrafter"/>
</dbReference>
<keyword evidence="12" id="KW-1185">Reference proteome</keyword>
<keyword evidence="8" id="KW-0915">Sodium</keyword>
<feature type="transmembrane region" description="Helical" evidence="10">
    <location>
        <begin position="302"/>
        <end position="326"/>
    </location>
</feature>
<protein>
    <recommendedName>
        <fullName evidence="13">Odorant receptor</fullName>
    </recommendedName>
</protein>
<keyword evidence="7 10" id="KW-0472">Membrane</keyword>
<evidence type="ECO:0000256" key="1">
    <source>
        <dbReference type="ARBA" id="ARBA00004141"/>
    </source>
</evidence>
<keyword evidence="5" id="KW-0769">Symport</keyword>
<feature type="binding site" evidence="8">
    <location>
        <position position="308"/>
    </location>
    <ligand>
        <name>Na(+)</name>
        <dbReference type="ChEBI" id="CHEBI:29101"/>
        <label>1</label>
    </ligand>
</feature>
<keyword evidence="6 10" id="KW-1133">Transmembrane helix</keyword>
<dbReference type="SUPFAM" id="SSF161070">
    <property type="entry name" value="SNF-like"/>
    <property type="match status" value="1"/>
</dbReference>
<feature type="disulfide bond" evidence="9">
    <location>
        <begin position="136"/>
        <end position="145"/>
    </location>
</feature>
<evidence type="ECO:0000256" key="3">
    <source>
        <dbReference type="ARBA" id="ARBA00022448"/>
    </source>
</evidence>
<evidence type="ECO:0000256" key="7">
    <source>
        <dbReference type="ARBA" id="ARBA00023136"/>
    </source>
</evidence>
<dbReference type="PANTHER" id="PTHR11616:SF240">
    <property type="entry name" value="BLOATED TUBULES, ISOFORM B-RELATED"/>
    <property type="match status" value="1"/>
</dbReference>
<dbReference type="InterPro" id="IPR037272">
    <property type="entry name" value="SNS_sf"/>
</dbReference>
<name>A0AAV2RYF9_MEGNR</name>
<dbReference type="Pfam" id="PF00209">
    <property type="entry name" value="SNF"/>
    <property type="match status" value="1"/>
</dbReference>
<evidence type="ECO:0008006" key="13">
    <source>
        <dbReference type="Google" id="ProtNLM"/>
    </source>
</evidence>
<keyword evidence="9" id="KW-1015">Disulfide bond</keyword>
<dbReference type="Proteomes" id="UP001497623">
    <property type="component" value="Unassembled WGS sequence"/>
</dbReference>
<dbReference type="PROSITE" id="PS50267">
    <property type="entry name" value="NA_NEUROTRAN_SYMP_3"/>
    <property type="match status" value="1"/>
</dbReference>
<dbReference type="GO" id="GO:0005886">
    <property type="term" value="C:plasma membrane"/>
    <property type="evidence" value="ECO:0007669"/>
    <property type="project" value="TreeGrafter"/>
</dbReference>
<dbReference type="PANTHER" id="PTHR11616">
    <property type="entry name" value="SODIUM/CHLORIDE DEPENDENT TRANSPORTER"/>
    <property type="match status" value="1"/>
</dbReference>
<dbReference type="GO" id="GO:0046872">
    <property type="term" value="F:metal ion binding"/>
    <property type="evidence" value="ECO:0007669"/>
    <property type="project" value="UniProtKB-KW"/>
</dbReference>
<reference evidence="11 12" key="1">
    <citation type="submission" date="2024-05" db="EMBL/GenBank/DDBJ databases">
        <authorList>
            <person name="Wallberg A."/>
        </authorList>
    </citation>
    <scope>NUCLEOTIDE SEQUENCE [LARGE SCALE GENOMIC DNA]</scope>
</reference>
<keyword evidence="8" id="KW-0479">Metal-binding</keyword>
<keyword evidence="4 10" id="KW-0812">Transmembrane</keyword>
<dbReference type="GO" id="GO:0015293">
    <property type="term" value="F:symporter activity"/>
    <property type="evidence" value="ECO:0007669"/>
    <property type="project" value="UniProtKB-KW"/>
</dbReference>
<keyword evidence="3" id="KW-0813">Transport</keyword>
<feature type="transmembrane region" description="Helical" evidence="10">
    <location>
        <begin position="190"/>
        <end position="213"/>
    </location>
</feature>
<feature type="transmembrane region" description="Helical" evidence="10">
    <location>
        <begin position="225"/>
        <end position="249"/>
    </location>
</feature>
<evidence type="ECO:0000256" key="6">
    <source>
        <dbReference type="ARBA" id="ARBA00022989"/>
    </source>
</evidence>
<comment type="subcellular location">
    <subcellularLocation>
        <location evidence="1">Membrane</location>
        <topology evidence="1">Multi-pass membrane protein</topology>
    </subcellularLocation>
</comment>
<organism evidence="11 12">
    <name type="scientific">Meganyctiphanes norvegica</name>
    <name type="common">Northern krill</name>
    <name type="synonym">Thysanopoda norvegica</name>
    <dbReference type="NCBI Taxonomy" id="48144"/>
    <lineage>
        <taxon>Eukaryota</taxon>
        <taxon>Metazoa</taxon>
        <taxon>Ecdysozoa</taxon>
        <taxon>Arthropoda</taxon>
        <taxon>Crustacea</taxon>
        <taxon>Multicrustacea</taxon>
        <taxon>Malacostraca</taxon>
        <taxon>Eumalacostraca</taxon>
        <taxon>Eucarida</taxon>
        <taxon>Euphausiacea</taxon>
        <taxon>Euphausiidae</taxon>
        <taxon>Meganyctiphanes</taxon>
    </lineage>
</organism>
<comment type="similarity">
    <text evidence="2">Belongs to the sodium:neurotransmitter symporter (SNF) (TC 2.A.22) family.</text>
</comment>
<dbReference type="AlphaFoldDB" id="A0AAV2RYF9"/>
<evidence type="ECO:0000313" key="12">
    <source>
        <dbReference type="Proteomes" id="UP001497623"/>
    </source>
</evidence>
<dbReference type="InterPro" id="IPR000175">
    <property type="entry name" value="Na/ntran_symport"/>
</dbReference>
<feature type="transmembrane region" description="Helical" evidence="10">
    <location>
        <begin position="64"/>
        <end position="83"/>
    </location>
</feature>
<proteinExistence type="inferred from homology"/>
<evidence type="ECO:0000313" key="11">
    <source>
        <dbReference type="EMBL" id="CAL4152439.1"/>
    </source>
</evidence>
<evidence type="ECO:0000256" key="8">
    <source>
        <dbReference type="PIRSR" id="PIRSR600175-1"/>
    </source>
</evidence>
<feature type="non-terminal residue" evidence="11">
    <location>
        <position position="331"/>
    </location>
</feature>
<sequence>MALESTNGTEVACTHKYFLTALDKCGNIGLNISSSNMYNHLVLWPTPTKRVPYVLAQFYKQLRIVIYIPLYIVYSFSDQFKFFQKFIYNFNILPVLIRTGITNIIIHLIFLSYGILLAGINLVILAYSFTMPWTHCSNSWNTAECKLYTHSDSDSTNETTYLDPIYSDINFTTPDDEFSWNLLKGLDSGFMWWLALATIIVWILVYLVAVNGIRVMGKVALWTMLFRVGTTVVLLIVGLATVLQQGGIYGLHIYFLPGFDSRVDVWRDAAGLVLFQHLMGAGIVTTLGSYDKLQNNCLFDALIVAIFNFIYPFIYSIFYMIFAGFLKEIME</sequence>
<dbReference type="GO" id="GO:0006865">
    <property type="term" value="P:amino acid transport"/>
    <property type="evidence" value="ECO:0007669"/>
    <property type="project" value="TreeGrafter"/>
</dbReference>
<gene>
    <name evidence="11" type="ORF">MNOR_LOCUS30954</name>
</gene>
<accession>A0AAV2RYF9</accession>
<feature type="transmembrane region" description="Helical" evidence="10">
    <location>
        <begin position="104"/>
        <end position="129"/>
    </location>
</feature>
<evidence type="ECO:0000256" key="5">
    <source>
        <dbReference type="ARBA" id="ARBA00022847"/>
    </source>
</evidence>
<evidence type="ECO:0000256" key="9">
    <source>
        <dbReference type="PIRSR" id="PIRSR600175-2"/>
    </source>
</evidence>
<dbReference type="EMBL" id="CAXKWB010038842">
    <property type="protein sequence ID" value="CAL4152439.1"/>
    <property type="molecule type" value="Genomic_DNA"/>
</dbReference>
<evidence type="ECO:0000256" key="2">
    <source>
        <dbReference type="ARBA" id="ARBA00006459"/>
    </source>
</evidence>